<feature type="compositionally biased region" description="Low complexity" evidence="1">
    <location>
        <begin position="301"/>
        <end position="332"/>
    </location>
</feature>
<reference evidence="3 4" key="1">
    <citation type="submission" date="2016-03" db="EMBL/GenBank/DDBJ databases">
        <title>Spore heat resistance.</title>
        <authorList>
            <person name="Boekhorst J."/>
            <person name="Berendsen E.M."/>
            <person name="Wells-Bennik M.H."/>
            <person name="Kuipers O.P."/>
        </authorList>
    </citation>
    <scope>NUCLEOTIDE SEQUENCE [LARGE SCALE GENOMIC DNA]</scope>
    <source>
        <strain evidence="3 4">AF16</strain>
    </source>
</reference>
<dbReference type="OrthoDB" id="9806951at2"/>
<dbReference type="Gene3D" id="3.40.50.300">
    <property type="entry name" value="P-loop containing nucleotide triphosphate hydrolases"/>
    <property type="match status" value="2"/>
</dbReference>
<feature type="region of interest" description="Disordered" evidence="1">
    <location>
        <begin position="297"/>
        <end position="332"/>
    </location>
</feature>
<dbReference type="InterPro" id="IPR008571">
    <property type="entry name" value="HerA-like"/>
</dbReference>
<keyword evidence="3" id="KW-0067">ATP-binding</keyword>
<proteinExistence type="predicted"/>
<protein>
    <submittedName>
        <fullName evidence="3">Putative ATP-binding protein</fullName>
    </submittedName>
</protein>
<dbReference type="RefSeq" id="WP_004891156.1">
    <property type="nucleotide sequence ID" value="NZ_LUCQ01000007.1"/>
</dbReference>
<keyword evidence="4" id="KW-1185">Reference proteome</keyword>
<dbReference type="SUPFAM" id="SSF52540">
    <property type="entry name" value="P-loop containing nucleoside triphosphate hydrolases"/>
    <property type="match status" value="1"/>
</dbReference>
<dbReference type="AlphaFoldDB" id="A0A178TNS0"/>
<sequence>MNSLDVRKENDLIQSFQLASEFVEKNYLSELTTHEVVPIPPHIESLTVRQHIRLFKITKIVYDQNEDISEKLINIFNTVGNLNSSLILILDSKGTDVDLYIGVRSIDPQRSINEAKEGLQKSFNGHFPGTELRNLRNSEIEKVVENLFQSRLSELNKVITAVSGIPALKDVDKKSYIQGLEKLIDSMKGETFSAIFIAEPVQPKTVAEIYQGYETLYSQLVPFQQTELSFSENDSKAVAEGISNSVTNTINESLAKTQSHTKGSTEGSSRNESVSKGGNTGFSLFFSVGTNRTSTKGVTISSTLSTSDTEGTTTTTGTSKSDATTTSKTETITEGTSRSLQIKFENKSVTNLLEKIDEQLKRLKSSEDYGLWNCACYFVAEDAQTAKVAASTYQSIMRGDNSSVEHSVINTWDNDNQQKLEMITKYLTKLHHPLIRLQVNNGLNVPYVSPGTLINGRELAISFALPRKSVSGLPVLEAVEFGRNVWTYDNNDDGKTKIKLGKIFHMGRSEETEVTLDLQSLSMHTFITGSTGSGKSNTVYTLLDRLEKENIHFLVIEPAKGEYKQVFGGRKDVYVFGTNPTLSTLLKINPFRFPNGIHVLEHIDRLIEIFNACWPMYAAMPAILKEAIEQSYEKCGWDLEESINIYEEPVFPTFKDLLNTLPEIIHSSAYSQDTKSDYTGALVTRVHSLTNGLIGRMFSDDETDNMKLFDRNCLIDLSRIGSTETKALMMGILLMRLQEHRMSFTSTMNHELQHVTVLEEAHHLLRRTNFDQAQESANLQGKAVEMLANAIAEMRTYGEGFIIVDQAPGLLDRSVIRNTNTKIILRLPDRYDREDVGQATTLNEQQMNEVAKLKTGVAVIYQNNWLEPVLCEIDEFKSAKPYIYMNDANNDNDKQMRSNIIQLLLEGRVATEQKLDLSHLDIHSLIKWLEQQEIHLKEKQILIDNLYQYIEKGAMSLWETNRFEELAHLAALFVPVEKLLRFARSSKDFNEWNERVSLALKRYVDLQENDAYEKVFIQCILRERSKENDEFKDFYFKWIEHYRRESAV</sequence>
<evidence type="ECO:0000313" key="4">
    <source>
        <dbReference type="Proteomes" id="UP000078336"/>
    </source>
</evidence>
<evidence type="ECO:0000313" key="3">
    <source>
        <dbReference type="EMBL" id="OAO83178.1"/>
    </source>
</evidence>
<keyword evidence="3" id="KW-0547">Nucleotide-binding</keyword>
<dbReference type="GO" id="GO:0005524">
    <property type="term" value="F:ATP binding"/>
    <property type="evidence" value="ECO:0007669"/>
    <property type="project" value="UniProtKB-KW"/>
</dbReference>
<dbReference type="InterPro" id="IPR027417">
    <property type="entry name" value="P-loop_NTPase"/>
</dbReference>
<dbReference type="EMBL" id="LUCQ01000007">
    <property type="protein sequence ID" value="OAO83178.1"/>
    <property type="molecule type" value="Genomic_DNA"/>
</dbReference>
<dbReference type="PANTHER" id="PTHR42957">
    <property type="entry name" value="HELICASE MJ1565-RELATED"/>
    <property type="match status" value="1"/>
</dbReference>
<dbReference type="Pfam" id="PF01935">
    <property type="entry name" value="DUF87"/>
    <property type="match status" value="1"/>
</dbReference>
<dbReference type="PATRIC" id="fig|33934.7.peg.3055"/>
<name>A0A178TNS0_9BACL</name>
<evidence type="ECO:0000256" key="1">
    <source>
        <dbReference type="SAM" id="MobiDB-lite"/>
    </source>
</evidence>
<feature type="region of interest" description="Disordered" evidence="1">
    <location>
        <begin position="254"/>
        <end position="276"/>
    </location>
</feature>
<gene>
    <name evidence="3" type="ORF">TAF16_0078</name>
</gene>
<dbReference type="InterPro" id="IPR002789">
    <property type="entry name" value="HerA_central"/>
</dbReference>
<organism evidence="3 4">
    <name type="scientific">Anoxybacillus flavithermus</name>
    <dbReference type="NCBI Taxonomy" id="33934"/>
    <lineage>
        <taxon>Bacteria</taxon>
        <taxon>Bacillati</taxon>
        <taxon>Bacillota</taxon>
        <taxon>Bacilli</taxon>
        <taxon>Bacillales</taxon>
        <taxon>Anoxybacillaceae</taxon>
        <taxon>Anoxybacillus</taxon>
    </lineage>
</organism>
<dbReference type="Proteomes" id="UP000078336">
    <property type="component" value="Unassembled WGS sequence"/>
</dbReference>
<evidence type="ECO:0000259" key="2">
    <source>
        <dbReference type="Pfam" id="PF01935"/>
    </source>
</evidence>
<accession>A0A178TNS0</accession>
<comment type="caution">
    <text evidence="3">The sequence shown here is derived from an EMBL/GenBank/DDBJ whole genome shotgun (WGS) entry which is preliminary data.</text>
</comment>
<dbReference type="PANTHER" id="PTHR42957:SF1">
    <property type="entry name" value="HELICASE MJ1565-RELATED"/>
    <property type="match status" value="1"/>
</dbReference>
<feature type="domain" description="Helicase HerA central" evidence="2">
    <location>
        <begin position="500"/>
        <end position="732"/>
    </location>
</feature>